<dbReference type="Pfam" id="PF01553">
    <property type="entry name" value="Acyltransferase"/>
    <property type="match status" value="1"/>
</dbReference>
<keyword evidence="1" id="KW-0812">Transmembrane</keyword>
<evidence type="ECO:0000256" key="1">
    <source>
        <dbReference type="SAM" id="Phobius"/>
    </source>
</evidence>
<feature type="transmembrane region" description="Helical" evidence="1">
    <location>
        <begin position="45"/>
        <end position="66"/>
    </location>
</feature>
<sequence>MQQDSVHSYRFSWFDWFCLWYPPGWLILFNRHWQRYQPNPEGWNWLEYILFLIPGGFYLALLLRWLRLGCRFPRQEVGQFNPNYQQAFRDEVLAPIVRHYFRAELHHVENLPQTEPLIVAMNHAGMCFPWDFLGLAYLLSETRGWVVQPLADISLFEHPWVIWWLPPGWSQVLGGVPAQLNEFEAAVAHETVLLYPPEGLRGPAKGWLKRYQLETFHPSFIRLSDRYHIPILPVACIGNEFLHPWTFNLKKLAKRFYLPFLPLSLLMVVFLLFPSMGVWAMRTKLRYYLQPLYQPWTEVEPVQQQQTHSGEVRSITYQGAQRLREKLQITINQLISRKLDNS</sequence>
<feature type="transmembrane region" description="Helical" evidence="1">
    <location>
        <begin position="12"/>
        <end position="33"/>
    </location>
</feature>
<dbReference type="AlphaFoldDB" id="A0A951PL18"/>
<dbReference type="EMBL" id="JAHHIF010000013">
    <property type="protein sequence ID" value="MBW4545216.1"/>
    <property type="molecule type" value="Genomic_DNA"/>
</dbReference>
<dbReference type="Proteomes" id="UP000753908">
    <property type="component" value="Unassembled WGS sequence"/>
</dbReference>
<keyword evidence="3" id="KW-0808">Transferase</keyword>
<reference evidence="3" key="1">
    <citation type="submission" date="2021-05" db="EMBL/GenBank/DDBJ databases">
        <authorList>
            <person name="Pietrasiak N."/>
            <person name="Ward R."/>
            <person name="Stajich J.E."/>
            <person name="Kurbessoian T."/>
        </authorList>
    </citation>
    <scope>NUCLEOTIDE SEQUENCE</scope>
    <source>
        <strain evidence="3">CPER-KK1</strain>
    </source>
</reference>
<comment type="caution">
    <text evidence="3">The sequence shown here is derived from an EMBL/GenBank/DDBJ whole genome shotgun (WGS) entry which is preliminary data.</text>
</comment>
<reference evidence="3" key="2">
    <citation type="journal article" date="2022" name="Microbiol. Resour. Announc.">
        <title>Metagenome Sequencing to Explore Phylogenomics of Terrestrial Cyanobacteria.</title>
        <authorList>
            <person name="Ward R.D."/>
            <person name="Stajich J.E."/>
            <person name="Johansen J.R."/>
            <person name="Huntemann M."/>
            <person name="Clum A."/>
            <person name="Foster B."/>
            <person name="Foster B."/>
            <person name="Roux S."/>
            <person name="Palaniappan K."/>
            <person name="Varghese N."/>
            <person name="Mukherjee S."/>
            <person name="Reddy T.B.K."/>
            <person name="Daum C."/>
            <person name="Copeland A."/>
            <person name="Chen I.A."/>
            <person name="Ivanova N.N."/>
            <person name="Kyrpides N.C."/>
            <person name="Shapiro N."/>
            <person name="Eloe-Fadrosh E.A."/>
            <person name="Pietrasiak N."/>
        </authorList>
    </citation>
    <scope>NUCLEOTIDE SEQUENCE</scope>
    <source>
        <strain evidence="3">CPER-KK1</strain>
    </source>
</reference>
<dbReference type="InterPro" id="IPR002123">
    <property type="entry name" value="Plipid/glycerol_acylTrfase"/>
</dbReference>
<dbReference type="SMART" id="SM00563">
    <property type="entry name" value="PlsC"/>
    <property type="match status" value="1"/>
</dbReference>
<keyword evidence="1" id="KW-0472">Membrane</keyword>
<evidence type="ECO:0000313" key="4">
    <source>
        <dbReference type="Proteomes" id="UP000753908"/>
    </source>
</evidence>
<name>A0A951PL18_9CYAN</name>
<keyword evidence="1" id="KW-1133">Transmembrane helix</keyword>
<evidence type="ECO:0000259" key="2">
    <source>
        <dbReference type="SMART" id="SM00563"/>
    </source>
</evidence>
<feature type="transmembrane region" description="Helical" evidence="1">
    <location>
        <begin position="256"/>
        <end position="281"/>
    </location>
</feature>
<keyword evidence="3" id="KW-0012">Acyltransferase</keyword>
<organism evidence="3 4">
    <name type="scientific">Symplocastrum torsivum CPER-KK1</name>
    <dbReference type="NCBI Taxonomy" id="450513"/>
    <lineage>
        <taxon>Bacteria</taxon>
        <taxon>Bacillati</taxon>
        <taxon>Cyanobacteriota</taxon>
        <taxon>Cyanophyceae</taxon>
        <taxon>Oscillatoriophycideae</taxon>
        <taxon>Oscillatoriales</taxon>
        <taxon>Microcoleaceae</taxon>
        <taxon>Symplocastrum</taxon>
    </lineage>
</organism>
<dbReference type="SUPFAM" id="SSF69593">
    <property type="entry name" value="Glycerol-3-phosphate (1)-acyltransferase"/>
    <property type="match status" value="1"/>
</dbReference>
<gene>
    <name evidence="3" type="ORF">KME25_12325</name>
</gene>
<proteinExistence type="predicted"/>
<protein>
    <submittedName>
        <fullName evidence="3">Glycerol acyltransferase</fullName>
    </submittedName>
</protein>
<feature type="domain" description="Phospholipid/glycerol acyltransferase" evidence="2">
    <location>
        <begin position="117"/>
        <end position="239"/>
    </location>
</feature>
<evidence type="ECO:0000313" key="3">
    <source>
        <dbReference type="EMBL" id="MBW4545216.1"/>
    </source>
</evidence>
<accession>A0A951PL18</accession>
<dbReference type="GO" id="GO:0016746">
    <property type="term" value="F:acyltransferase activity"/>
    <property type="evidence" value="ECO:0007669"/>
    <property type="project" value="UniProtKB-KW"/>
</dbReference>